<reference evidence="1" key="1">
    <citation type="submission" date="2013-11" db="EMBL/GenBank/DDBJ databases">
        <title>Genome sequence of the fusiform rust pathogen reveals effectors for host alternation and coevolution with pine.</title>
        <authorList>
            <consortium name="DOE Joint Genome Institute"/>
            <person name="Smith K."/>
            <person name="Pendleton A."/>
            <person name="Kubisiak T."/>
            <person name="Anderson C."/>
            <person name="Salamov A."/>
            <person name="Aerts A."/>
            <person name="Riley R."/>
            <person name="Clum A."/>
            <person name="Lindquist E."/>
            <person name="Ence D."/>
            <person name="Campbell M."/>
            <person name="Kronenberg Z."/>
            <person name="Feau N."/>
            <person name="Dhillon B."/>
            <person name="Hamelin R."/>
            <person name="Burleigh J."/>
            <person name="Smith J."/>
            <person name="Yandell M."/>
            <person name="Nelson C."/>
            <person name="Grigoriev I."/>
            <person name="Davis J."/>
        </authorList>
    </citation>
    <scope>NUCLEOTIDE SEQUENCE</scope>
    <source>
        <strain evidence="1">G11</strain>
    </source>
</reference>
<protein>
    <submittedName>
        <fullName evidence="1">Uncharacterized protein</fullName>
    </submittedName>
</protein>
<dbReference type="Proteomes" id="UP000886653">
    <property type="component" value="Unassembled WGS sequence"/>
</dbReference>
<accession>A0A9P6NEK7</accession>
<evidence type="ECO:0000313" key="2">
    <source>
        <dbReference type="Proteomes" id="UP000886653"/>
    </source>
</evidence>
<comment type="caution">
    <text evidence="1">The sequence shown here is derived from an EMBL/GenBank/DDBJ whole genome shotgun (WGS) entry which is preliminary data.</text>
</comment>
<feature type="non-terminal residue" evidence="1">
    <location>
        <position position="50"/>
    </location>
</feature>
<keyword evidence="2" id="KW-1185">Reference proteome</keyword>
<sequence>ANHPPTYKEILSVPDEAKYRAVMEVEINKLIKQGFFKLVPKPEGVKAITS</sequence>
<name>A0A9P6NEK7_9BASI</name>
<feature type="non-terminal residue" evidence="1">
    <location>
        <position position="1"/>
    </location>
</feature>
<dbReference type="AlphaFoldDB" id="A0A9P6NEK7"/>
<evidence type="ECO:0000313" key="1">
    <source>
        <dbReference type="EMBL" id="KAG0142295.1"/>
    </source>
</evidence>
<organism evidence="1 2">
    <name type="scientific">Cronartium quercuum f. sp. fusiforme G11</name>
    <dbReference type="NCBI Taxonomy" id="708437"/>
    <lineage>
        <taxon>Eukaryota</taxon>
        <taxon>Fungi</taxon>
        <taxon>Dikarya</taxon>
        <taxon>Basidiomycota</taxon>
        <taxon>Pucciniomycotina</taxon>
        <taxon>Pucciniomycetes</taxon>
        <taxon>Pucciniales</taxon>
        <taxon>Coleosporiaceae</taxon>
        <taxon>Cronartium</taxon>
    </lineage>
</organism>
<proteinExistence type="predicted"/>
<dbReference type="EMBL" id="MU167353">
    <property type="protein sequence ID" value="KAG0142295.1"/>
    <property type="molecule type" value="Genomic_DNA"/>
</dbReference>
<gene>
    <name evidence="1" type="ORF">CROQUDRAFT_31030</name>
</gene>